<evidence type="ECO:0000259" key="2">
    <source>
        <dbReference type="Pfam" id="PF20605"/>
    </source>
</evidence>
<evidence type="ECO:0000313" key="4">
    <source>
        <dbReference type="Proteomes" id="UP001407347"/>
    </source>
</evidence>
<protein>
    <recommendedName>
        <fullName evidence="2">Antitoxin-like ribbon-helix-helix domain-containing protein</fullName>
    </recommendedName>
</protein>
<feature type="compositionally biased region" description="Low complexity" evidence="1">
    <location>
        <begin position="24"/>
        <end position="40"/>
    </location>
</feature>
<gene>
    <name evidence="3" type="ORF">PUR29_36845</name>
</gene>
<proteinExistence type="predicted"/>
<organism evidence="3 4">
    <name type="scientific">Methylobacterium ajmalii</name>
    <dbReference type="NCBI Taxonomy" id="2738439"/>
    <lineage>
        <taxon>Bacteria</taxon>
        <taxon>Pseudomonadati</taxon>
        <taxon>Pseudomonadota</taxon>
        <taxon>Alphaproteobacteria</taxon>
        <taxon>Hyphomicrobiales</taxon>
        <taxon>Methylobacteriaceae</taxon>
        <taxon>Methylobacterium</taxon>
    </lineage>
</organism>
<feature type="region of interest" description="Disordered" evidence="1">
    <location>
        <begin position="1"/>
        <end position="44"/>
    </location>
</feature>
<feature type="domain" description="Antitoxin-like ribbon-helix-helix" evidence="2">
    <location>
        <begin position="55"/>
        <end position="90"/>
    </location>
</feature>
<dbReference type="EMBL" id="JAQYXP010000012">
    <property type="protein sequence ID" value="MEN3239008.1"/>
    <property type="molecule type" value="Genomic_DNA"/>
</dbReference>
<evidence type="ECO:0000256" key="1">
    <source>
        <dbReference type="SAM" id="MobiDB-lite"/>
    </source>
</evidence>
<reference evidence="3 4" key="1">
    <citation type="journal article" date="2023" name="PLoS ONE">
        <title>Complete genome assembly of Hawai'i environmental nontuberculous mycobacteria reveals unexpected co-isolation with methylobacteria.</title>
        <authorList>
            <person name="Hendrix J."/>
            <person name="Epperson L.E."/>
            <person name="Tong E.I."/>
            <person name="Chan Y.L."/>
            <person name="Hasan N.A."/>
            <person name="Dawrs S.N."/>
            <person name="Norton G.J."/>
            <person name="Virdi R."/>
            <person name="Crooks J.L."/>
            <person name="Chan E.D."/>
            <person name="Honda J.R."/>
            <person name="Strong M."/>
        </authorList>
    </citation>
    <scope>NUCLEOTIDE SEQUENCE [LARGE SCALE GENOMIC DNA]</scope>
    <source>
        <strain evidence="3 4">NJH_HI04-1</strain>
    </source>
</reference>
<dbReference type="InterPro" id="IPR046765">
    <property type="entry name" value="Antitox_RHH"/>
</dbReference>
<sequence length="90" mass="9398">MANTTSARARLDERFAKKATASVPGADAGAPAPAAGAAPAGGKGEERVQIIVRMTPAERKALRQIALDQDTTAQALAEEAIRDVLRRHGH</sequence>
<name>A0ABV0A598_9HYPH</name>
<keyword evidence="4" id="KW-1185">Reference proteome</keyword>
<dbReference type="Proteomes" id="UP001407347">
    <property type="component" value="Unassembled WGS sequence"/>
</dbReference>
<dbReference type="RefSeq" id="WP_346013954.1">
    <property type="nucleotide sequence ID" value="NZ_JAQYXP010000012.1"/>
</dbReference>
<evidence type="ECO:0000313" key="3">
    <source>
        <dbReference type="EMBL" id="MEN3239008.1"/>
    </source>
</evidence>
<accession>A0ABV0A598</accession>
<comment type="caution">
    <text evidence="3">The sequence shown here is derived from an EMBL/GenBank/DDBJ whole genome shotgun (WGS) entry which is preliminary data.</text>
</comment>
<dbReference type="Pfam" id="PF20605">
    <property type="entry name" value="Antitox_RHH"/>
    <property type="match status" value="1"/>
</dbReference>